<evidence type="ECO:0000256" key="1">
    <source>
        <dbReference type="ARBA" id="ARBA00004829"/>
    </source>
</evidence>
<dbReference type="PANTHER" id="PTHR43734">
    <property type="entry name" value="PHYTOENE DESATURASE"/>
    <property type="match status" value="1"/>
</dbReference>
<sequence length="516" mass="54611">MKSDTPPLKTRDRVVIVGAGIAGLAAALRLAHAGLAVTVLERHAGPGGKMRALPSDAGPVDAGPTVLTMRAVFDALFASVGARLEDHIDLVRQDVLARHFWPDGSRLDLFADEACSRAAIHDFAGNKAARQFTQFCARARRLFFAFDAPMMQAASPSALALAATVARQPALLHAMSPLSTLAQSLARQFDDPRLRQLFGRYATYVGGSPYQSPALLSLIWQAEAAGVWVVRGGMHRLAQSLEALARAHGADFHYGAHVARIETEGAQVRGVTLGDGTRLAADYIVFNGDPRALALGALGPATTSVASQTLKLPRSLSAQVWAFAATPSGLDLAHHNVFFATDARSEFDDLNAGRCPRDPTIYICAQDRGLSEHPPHRERFEIILNAPPLDGLTQTAEDFASCHTRTFQTLAGFGLRFSPLPGEGALTTPARFDRMFPASLGSLYGQSPHGMTAGLKRPTARTPIRGLYLAGGGAHPGAGVPMATLSARHAAEAILSDRTLTSTCPQTATPGGISTA</sequence>
<evidence type="ECO:0000259" key="6">
    <source>
        <dbReference type="Pfam" id="PF01593"/>
    </source>
</evidence>
<dbReference type="RefSeq" id="WP_081506586.1">
    <property type="nucleotide sequence ID" value="NZ_CP020474.1"/>
</dbReference>
<organism evidence="7 8">
    <name type="scientific">Roseovarius mucosus</name>
    <dbReference type="NCBI Taxonomy" id="215743"/>
    <lineage>
        <taxon>Bacteria</taxon>
        <taxon>Pseudomonadati</taxon>
        <taxon>Pseudomonadota</taxon>
        <taxon>Alphaproteobacteria</taxon>
        <taxon>Rhodobacterales</taxon>
        <taxon>Roseobacteraceae</taxon>
        <taxon>Roseovarius</taxon>
    </lineage>
</organism>
<dbReference type="GO" id="GO:0016117">
    <property type="term" value="P:carotenoid biosynthetic process"/>
    <property type="evidence" value="ECO:0007669"/>
    <property type="project" value="UniProtKB-KW"/>
</dbReference>
<evidence type="ECO:0000256" key="5">
    <source>
        <dbReference type="RuleBase" id="RU362075"/>
    </source>
</evidence>
<dbReference type="KEGG" id="rmm:ROSMUCSMR3_00909"/>
<dbReference type="Gene3D" id="3.50.50.60">
    <property type="entry name" value="FAD/NAD(P)-binding domain"/>
    <property type="match status" value="2"/>
</dbReference>
<dbReference type="EMBL" id="CP020474">
    <property type="protein sequence ID" value="ARE82406.1"/>
    <property type="molecule type" value="Genomic_DNA"/>
</dbReference>
<comment type="similarity">
    <text evidence="2 5">Belongs to the carotenoid/retinoid oxidoreductase family.</text>
</comment>
<dbReference type="InterPro" id="IPR036188">
    <property type="entry name" value="FAD/NAD-bd_sf"/>
</dbReference>
<keyword evidence="8" id="KW-1185">Reference proteome</keyword>
<keyword evidence="4 5" id="KW-0560">Oxidoreductase</keyword>
<dbReference type="OrthoDB" id="9774675at2"/>
<evidence type="ECO:0000313" key="8">
    <source>
        <dbReference type="Proteomes" id="UP000192273"/>
    </source>
</evidence>
<gene>
    <name evidence="7" type="primary">crtD</name>
    <name evidence="7" type="ORF">ROSMUCSMR3_00909</name>
</gene>
<evidence type="ECO:0000256" key="4">
    <source>
        <dbReference type="ARBA" id="ARBA00023002"/>
    </source>
</evidence>
<dbReference type="PRINTS" id="PR00419">
    <property type="entry name" value="ADXRDTASE"/>
</dbReference>
<dbReference type="PANTHER" id="PTHR43734:SF7">
    <property type="entry name" value="4,4'-DIAPONEUROSPORENE OXYGENASE"/>
    <property type="match status" value="1"/>
</dbReference>
<dbReference type="AlphaFoldDB" id="A0A1V0RL27"/>
<comment type="pathway">
    <text evidence="1 5">Carotenoid biosynthesis.</text>
</comment>
<name>A0A1V0RL27_9RHOB</name>
<accession>A0A1V0RL27</accession>
<keyword evidence="3 5" id="KW-0125">Carotenoid biosynthesis</keyword>
<dbReference type="SUPFAM" id="SSF51905">
    <property type="entry name" value="FAD/NAD(P)-binding domain"/>
    <property type="match status" value="1"/>
</dbReference>
<dbReference type="EC" id="1.3.99.27" evidence="7"/>
<dbReference type="PROSITE" id="PS00982">
    <property type="entry name" value="PHYTOENE_DH"/>
    <property type="match status" value="1"/>
</dbReference>
<proteinExistence type="inferred from homology"/>
<dbReference type="Pfam" id="PF01593">
    <property type="entry name" value="Amino_oxidase"/>
    <property type="match status" value="1"/>
</dbReference>
<dbReference type="InterPro" id="IPR002937">
    <property type="entry name" value="Amino_oxidase"/>
</dbReference>
<protein>
    <submittedName>
        <fullName evidence="7">Hydroxyneurosporene desaturase</fullName>
        <ecNumber evidence="7">1.3.99.27</ecNumber>
    </submittedName>
</protein>
<dbReference type="NCBIfam" id="TIGR02734">
    <property type="entry name" value="crtI_fam"/>
    <property type="match status" value="1"/>
</dbReference>
<feature type="domain" description="Amine oxidase" evidence="6">
    <location>
        <begin position="21"/>
        <end position="296"/>
    </location>
</feature>
<evidence type="ECO:0000256" key="2">
    <source>
        <dbReference type="ARBA" id="ARBA00006046"/>
    </source>
</evidence>
<reference evidence="7 8" key="1">
    <citation type="submission" date="2017-03" db="EMBL/GenBank/DDBJ databases">
        <title>Genome Sequence of Roseovarius mucosus strain SMR3 Isolated from a culture of the Diatom Skeletonema marinoi.</title>
        <authorList>
            <person name="Topel M."/>
            <person name="Pinder M."/>
            <person name="Johansson O.N."/>
            <person name="Kourtchenko O."/>
            <person name="Godhe A."/>
            <person name="Clarke A.K."/>
        </authorList>
    </citation>
    <scope>NUCLEOTIDE SEQUENCE [LARGE SCALE GENOMIC DNA]</scope>
    <source>
        <strain evidence="7 8">SMR3</strain>
    </source>
</reference>
<evidence type="ECO:0000313" key="7">
    <source>
        <dbReference type="EMBL" id="ARE82406.1"/>
    </source>
</evidence>
<dbReference type="InterPro" id="IPR014105">
    <property type="entry name" value="Carotenoid/retinoid_OxRdtase"/>
</dbReference>
<dbReference type="InterPro" id="IPR054841">
    <property type="entry name" value="carotdesatCrtD"/>
</dbReference>
<dbReference type="Proteomes" id="UP000192273">
    <property type="component" value="Chromosome"/>
</dbReference>
<dbReference type="NCBIfam" id="NF045637">
    <property type="entry name" value="carotdesatCrtDProt"/>
    <property type="match status" value="1"/>
</dbReference>
<dbReference type="InterPro" id="IPR008150">
    <property type="entry name" value="Phytoene_DH_bac_CS"/>
</dbReference>
<dbReference type="GO" id="GO:0016627">
    <property type="term" value="F:oxidoreductase activity, acting on the CH-CH group of donors"/>
    <property type="evidence" value="ECO:0007669"/>
    <property type="project" value="UniProtKB-ARBA"/>
</dbReference>
<evidence type="ECO:0000256" key="3">
    <source>
        <dbReference type="ARBA" id="ARBA00022746"/>
    </source>
</evidence>